<comment type="subcellular location">
    <subcellularLocation>
        <location evidence="8">Cytoplasm</location>
    </subcellularLocation>
</comment>
<dbReference type="GO" id="GO:0005524">
    <property type="term" value="F:ATP binding"/>
    <property type="evidence" value="ECO:0007669"/>
    <property type="project" value="UniProtKB-KW"/>
</dbReference>
<evidence type="ECO:0000256" key="2">
    <source>
        <dbReference type="ARBA" id="ARBA00005204"/>
    </source>
</evidence>
<dbReference type="FunFam" id="1.10.287.1080:FF:000002">
    <property type="entry name" value="Histidine biosynthesis bifunctional protein HisIE"/>
    <property type="match status" value="1"/>
</dbReference>
<name>E1RA38_SEDSS</name>
<comment type="catalytic activity">
    <reaction evidence="1 8">
        <text>1-(5-phospho-beta-D-ribosyl)-ATP + H2O = 1-(5-phospho-beta-D-ribosyl)-5'-AMP + diphosphate + H(+)</text>
        <dbReference type="Rhea" id="RHEA:22828"/>
        <dbReference type="ChEBI" id="CHEBI:15377"/>
        <dbReference type="ChEBI" id="CHEBI:15378"/>
        <dbReference type="ChEBI" id="CHEBI:33019"/>
        <dbReference type="ChEBI" id="CHEBI:59457"/>
        <dbReference type="ChEBI" id="CHEBI:73183"/>
        <dbReference type="EC" id="3.6.1.31"/>
    </reaction>
</comment>
<dbReference type="Pfam" id="PF01503">
    <property type="entry name" value="PRA-PH"/>
    <property type="match status" value="1"/>
</dbReference>
<dbReference type="InterPro" id="IPR021130">
    <property type="entry name" value="PRib-ATP_PPHydrolase-like"/>
</dbReference>
<organism evidence="10 11">
    <name type="scientific">Sediminispirochaeta smaragdinae (strain DSM 11293 / JCM 15392 / SEBR 4228)</name>
    <name type="common">Spirochaeta smaragdinae</name>
    <dbReference type="NCBI Taxonomy" id="573413"/>
    <lineage>
        <taxon>Bacteria</taxon>
        <taxon>Pseudomonadati</taxon>
        <taxon>Spirochaetota</taxon>
        <taxon>Spirochaetia</taxon>
        <taxon>Spirochaetales</taxon>
        <taxon>Spirochaetaceae</taxon>
        <taxon>Sediminispirochaeta</taxon>
    </lineage>
</organism>
<evidence type="ECO:0000256" key="8">
    <source>
        <dbReference type="HAMAP-Rule" id="MF_01020"/>
    </source>
</evidence>
<accession>E1RA38</accession>
<comment type="pathway">
    <text evidence="2 8">Amino-acid biosynthesis; L-histidine biosynthesis; L-histidine from 5-phospho-alpha-D-ribose 1-diphosphate: step 2/9.</text>
</comment>
<dbReference type="RefSeq" id="WP_013256813.1">
    <property type="nucleotide sequence ID" value="NC_014364.1"/>
</dbReference>
<evidence type="ECO:0000256" key="1">
    <source>
        <dbReference type="ARBA" id="ARBA00001460"/>
    </source>
</evidence>
<dbReference type="UniPathway" id="UPA00031">
    <property type="reaction ID" value="UER00007"/>
</dbReference>
<keyword evidence="5 8" id="KW-0378">Hydrolase</keyword>
<dbReference type="Proteomes" id="UP000002318">
    <property type="component" value="Chromosome"/>
</dbReference>
<dbReference type="KEGG" id="ssm:Spirs_4284"/>
<dbReference type="eggNOG" id="COG0140">
    <property type="taxonomic scope" value="Bacteria"/>
</dbReference>
<dbReference type="AlphaFoldDB" id="E1RA38"/>
<evidence type="ECO:0000313" key="11">
    <source>
        <dbReference type="Proteomes" id="UP000002318"/>
    </source>
</evidence>
<keyword evidence="8" id="KW-0963">Cytoplasm</keyword>
<dbReference type="GO" id="GO:0004636">
    <property type="term" value="F:phosphoribosyl-ATP diphosphatase activity"/>
    <property type="evidence" value="ECO:0007669"/>
    <property type="project" value="UniProtKB-UniRule"/>
</dbReference>
<evidence type="ECO:0000256" key="4">
    <source>
        <dbReference type="ARBA" id="ARBA00022741"/>
    </source>
</evidence>
<protein>
    <recommendedName>
        <fullName evidence="8">Phosphoribosyl-ATP pyrophosphatase</fullName>
        <shortName evidence="8">PRA-PH</shortName>
        <ecNumber evidence="8">3.6.1.31</ecNumber>
    </recommendedName>
</protein>
<dbReference type="HAMAP" id="MF_01020">
    <property type="entry name" value="HisE"/>
    <property type="match status" value="1"/>
</dbReference>
<dbReference type="CDD" id="cd11534">
    <property type="entry name" value="NTP-PPase_HisIE_like"/>
    <property type="match status" value="1"/>
</dbReference>
<keyword evidence="6 8" id="KW-0067">ATP-binding</keyword>
<evidence type="ECO:0000256" key="7">
    <source>
        <dbReference type="ARBA" id="ARBA00023102"/>
    </source>
</evidence>
<dbReference type="GO" id="GO:0000105">
    <property type="term" value="P:L-histidine biosynthetic process"/>
    <property type="evidence" value="ECO:0007669"/>
    <property type="project" value="UniProtKB-UniRule"/>
</dbReference>
<keyword evidence="4 8" id="KW-0547">Nucleotide-binding</keyword>
<evidence type="ECO:0000256" key="3">
    <source>
        <dbReference type="ARBA" id="ARBA00022605"/>
    </source>
</evidence>
<dbReference type="OrthoDB" id="9795769at2"/>
<dbReference type="PANTHER" id="PTHR42945">
    <property type="entry name" value="HISTIDINE BIOSYNTHESIS BIFUNCTIONAL PROTEIN"/>
    <property type="match status" value="1"/>
</dbReference>
<reference evidence="10 11" key="1">
    <citation type="journal article" date="2010" name="Stand. Genomic Sci.">
        <title>Complete genome sequence of Spirochaeta smaragdinae type strain (SEBR 4228).</title>
        <authorList>
            <person name="Mavromatis K."/>
            <person name="Yasawong M."/>
            <person name="Chertkov O."/>
            <person name="Lapidus A."/>
            <person name="Lucas S."/>
            <person name="Nolan M."/>
            <person name="Del Rio T.G."/>
            <person name="Tice H."/>
            <person name="Cheng J.F."/>
            <person name="Pitluck S."/>
            <person name="Liolios K."/>
            <person name="Ivanova N."/>
            <person name="Tapia R."/>
            <person name="Han C."/>
            <person name="Bruce D."/>
            <person name="Goodwin L."/>
            <person name="Pati A."/>
            <person name="Chen A."/>
            <person name="Palaniappan K."/>
            <person name="Land M."/>
            <person name="Hauser L."/>
            <person name="Chang Y.J."/>
            <person name="Jeffries C.D."/>
            <person name="Detter J.C."/>
            <person name="Rohde M."/>
            <person name="Brambilla E."/>
            <person name="Spring S."/>
            <person name="Goker M."/>
            <person name="Sikorski J."/>
            <person name="Woyke T."/>
            <person name="Bristow J."/>
            <person name="Eisen J.A."/>
            <person name="Markowitz V."/>
            <person name="Hugenholtz P."/>
            <person name="Klenk H.P."/>
            <person name="Kyrpides N.C."/>
        </authorList>
    </citation>
    <scope>NUCLEOTIDE SEQUENCE [LARGE SCALE GENOMIC DNA]</scope>
    <source>
        <strain evidence="11">DSM 11293 / JCM 15392 / SEBR 4228</strain>
    </source>
</reference>
<keyword evidence="3 8" id="KW-0028">Amino-acid biosynthesis</keyword>
<dbReference type="HOGENOM" id="CLU_048577_3_1_12"/>
<gene>
    <name evidence="8" type="primary">hisE</name>
    <name evidence="10" type="ordered locus">Spirs_4284</name>
</gene>
<comment type="similarity">
    <text evidence="8">Belongs to the PRA-PH family.</text>
</comment>
<sequence length="197" mass="22173">MVEEVMPLVLIRENGTIADILKTNEKGFGKSIERGEIWHLFPETGRLLPLHEGGASFLSLQRKRKWFEAVVADSYTALDAKLGSDTQQEQREMTAPSNASEGQASGIIGELEFLIAERKRSMPEGSYTTHLFSKGNEKIRKKMGEEAVELLLARKREDIIYEASDLMYHLLVLLADEGIAFSDLEKELARRHVPTEA</sequence>
<dbReference type="EC" id="3.6.1.31" evidence="8"/>
<evidence type="ECO:0000313" key="10">
    <source>
        <dbReference type="EMBL" id="ADK83357.1"/>
    </source>
</evidence>
<keyword evidence="7 8" id="KW-0368">Histidine biosynthesis</keyword>
<feature type="region of interest" description="Disordered" evidence="9">
    <location>
        <begin position="82"/>
        <end position="102"/>
    </location>
</feature>
<dbReference type="NCBIfam" id="TIGR03188">
    <property type="entry name" value="histidine_hisI"/>
    <property type="match status" value="1"/>
</dbReference>
<dbReference type="SUPFAM" id="SSF101386">
    <property type="entry name" value="all-alpha NTP pyrophosphatases"/>
    <property type="match status" value="1"/>
</dbReference>
<dbReference type="EMBL" id="CP002116">
    <property type="protein sequence ID" value="ADK83357.1"/>
    <property type="molecule type" value="Genomic_DNA"/>
</dbReference>
<dbReference type="STRING" id="573413.Spirs_4284"/>
<dbReference type="InterPro" id="IPR008179">
    <property type="entry name" value="HisE"/>
</dbReference>
<evidence type="ECO:0000256" key="6">
    <source>
        <dbReference type="ARBA" id="ARBA00022840"/>
    </source>
</evidence>
<evidence type="ECO:0000256" key="9">
    <source>
        <dbReference type="SAM" id="MobiDB-lite"/>
    </source>
</evidence>
<proteinExistence type="inferred from homology"/>
<dbReference type="PANTHER" id="PTHR42945:SF1">
    <property type="entry name" value="HISTIDINE BIOSYNTHESIS BIFUNCTIONAL PROTEIN HIS7"/>
    <property type="match status" value="1"/>
</dbReference>
<dbReference type="Gene3D" id="1.10.287.1080">
    <property type="entry name" value="MazG-like"/>
    <property type="match status" value="1"/>
</dbReference>
<evidence type="ECO:0000256" key="5">
    <source>
        <dbReference type="ARBA" id="ARBA00022801"/>
    </source>
</evidence>
<dbReference type="GO" id="GO:0005737">
    <property type="term" value="C:cytoplasm"/>
    <property type="evidence" value="ECO:0007669"/>
    <property type="project" value="UniProtKB-SubCell"/>
</dbReference>
<keyword evidence="11" id="KW-1185">Reference proteome</keyword>